<dbReference type="Gene3D" id="2.180.10.10">
    <property type="entry name" value="RHS repeat-associated core"/>
    <property type="match status" value="1"/>
</dbReference>
<organism evidence="1 2">
    <name type="scientific">Mucilaginibacter pedocola</name>
    <dbReference type="NCBI Taxonomy" id="1792845"/>
    <lineage>
        <taxon>Bacteria</taxon>
        <taxon>Pseudomonadati</taxon>
        <taxon>Bacteroidota</taxon>
        <taxon>Sphingobacteriia</taxon>
        <taxon>Sphingobacteriales</taxon>
        <taxon>Sphingobacteriaceae</taxon>
        <taxon>Mucilaginibacter</taxon>
    </lineage>
</organism>
<comment type="caution">
    <text evidence="1">The sequence shown here is derived from an EMBL/GenBank/DDBJ whole genome shotgun (WGS) entry which is preliminary data.</text>
</comment>
<keyword evidence="2" id="KW-1185">Reference proteome</keyword>
<evidence type="ECO:0000313" key="1">
    <source>
        <dbReference type="EMBL" id="OOQ58337.1"/>
    </source>
</evidence>
<dbReference type="RefSeq" id="WP_078350086.1">
    <property type="nucleotide sequence ID" value="NZ_MBTF01000034.1"/>
</dbReference>
<dbReference type="Proteomes" id="UP000189739">
    <property type="component" value="Unassembled WGS sequence"/>
</dbReference>
<protein>
    <submittedName>
        <fullName evidence="1">Uncharacterized protein</fullName>
    </submittedName>
</protein>
<proteinExistence type="predicted"/>
<name>A0A1S9PC06_9SPHI</name>
<gene>
    <name evidence="1" type="ORF">BC343_11935</name>
</gene>
<evidence type="ECO:0000313" key="2">
    <source>
        <dbReference type="Proteomes" id="UP000189739"/>
    </source>
</evidence>
<dbReference type="OrthoDB" id="1420182at2"/>
<dbReference type="AlphaFoldDB" id="A0A1S9PC06"/>
<accession>A0A1S9PC06</accession>
<dbReference type="EMBL" id="MBTF01000034">
    <property type="protein sequence ID" value="OOQ58337.1"/>
    <property type="molecule type" value="Genomic_DNA"/>
</dbReference>
<reference evidence="1 2" key="1">
    <citation type="submission" date="2016-07" db="EMBL/GenBank/DDBJ databases">
        <title>Genomic analysis of zinc-resistant bacterium Mucilaginibacter pedocola TBZ30.</title>
        <authorList>
            <person name="Huang J."/>
            <person name="Tang J."/>
        </authorList>
    </citation>
    <scope>NUCLEOTIDE SEQUENCE [LARGE SCALE GENOMIC DNA]</scope>
    <source>
        <strain evidence="1 2">TBZ30</strain>
    </source>
</reference>
<sequence length="66" mass="7139">MNRLLTAQSNSGLMNESISYDKAGNITALTRTGQTYGTLSYVYNNSSQSNQLTTVTGTGFTSRSYT</sequence>